<reference evidence="2 3" key="2">
    <citation type="submission" date="2018-06" db="EMBL/GenBank/DDBJ databases">
        <title>Metagenomic assembly of (sub)arctic Cyanobacteria and their associated microbiome from non-axenic cultures.</title>
        <authorList>
            <person name="Baurain D."/>
        </authorList>
    </citation>
    <scope>NUCLEOTIDE SEQUENCE [LARGE SCALE GENOMIC DNA]</scope>
    <source>
        <strain evidence="2">ULC129bin1</strain>
    </source>
</reference>
<feature type="region of interest" description="Disordered" evidence="1">
    <location>
        <begin position="128"/>
        <end position="162"/>
    </location>
</feature>
<organism evidence="2 3">
    <name type="scientific">Leptolyngbya foveolarum</name>
    <dbReference type="NCBI Taxonomy" id="47253"/>
    <lineage>
        <taxon>Bacteria</taxon>
        <taxon>Bacillati</taxon>
        <taxon>Cyanobacteriota</taxon>
        <taxon>Cyanophyceae</taxon>
        <taxon>Leptolyngbyales</taxon>
        <taxon>Leptolyngbyaceae</taxon>
        <taxon>Leptolyngbya group</taxon>
        <taxon>Leptolyngbya</taxon>
    </lineage>
</organism>
<evidence type="ECO:0000313" key="2">
    <source>
        <dbReference type="EMBL" id="PZO09750.1"/>
    </source>
</evidence>
<evidence type="ECO:0000313" key="3">
    <source>
        <dbReference type="Proteomes" id="UP000249354"/>
    </source>
</evidence>
<reference evidence="3" key="1">
    <citation type="submission" date="2018-04" db="EMBL/GenBank/DDBJ databases">
        <authorList>
            <person name="Cornet L."/>
        </authorList>
    </citation>
    <scope>NUCLEOTIDE SEQUENCE [LARGE SCALE GENOMIC DNA]</scope>
</reference>
<sequence>MKPNASTALQTARTEPHWIQQLWLLIAAPIGNSSNNPQTGSAPKKGLKANTHSPKITPPPAVIGAQTLKAFSDYTDEYEPAHIALTDFIPDELSLLNISPAQAKASTTEQTDNSLIEVANNMTEAEEFDGDNDDEYLSAHVPSNISDISEDGEKTLPALSAL</sequence>
<accession>A0A2W4TSV9</accession>
<evidence type="ECO:0000256" key="1">
    <source>
        <dbReference type="SAM" id="MobiDB-lite"/>
    </source>
</evidence>
<dbReference type="Proteomes" id="UP000249354">
    <property type="component" value="Unassembled WGS sequence"/>
</dbReference>
<comment type="caution">
    <text evidence="2">The sequence shown here is derived from an EMBL/GenBank/DDBJ whole genome shotgun (WGS) entry which is preliminary data.</text>
</comment>
<dbReference type="EMBL" id="QBMC01000239">
    <property type="protein sequence ID" value="PZO09750.1"/>
    <property type="molecule type" value="Genomic_DNA"/>
</dbReference>
<proteinExistence type="predicted"/>
<feature type="region of interest" description="Disordered" evidence="1">
    <location>
        <begin position="34"/>
        <end position="61"/>
    </location>
</feature>
<gene>
    <name evidence="2" type="ORF">DCF25_21310</name>
</gene>
<dbReference type="AlphaFoldDB" id="A0A2W4TSV9"/>
<name>A0A2W4TSV9_9CYAN</name>
<protein>
    <submittedName>
        <fullName evidence="2">Uncharacterized protein</fullName>
    </submittedName>
</protein>